<dbReference type="GeneID" id="78126948"/>
<reference evidence="1 2" key="1">
    <citation type="submission" date="2018-04" db="EMBL/GenBank/DDBJ databases">
        <authorList>
            <person name="Eckel V.P."/>
            <person name="Vogel R.F."/>
        </authorList>
    </citation>
    <scope>NUCLEOTIDE SEQUENCE [LARGE SCALE GENOMIC DNA]</scope>
    <source>
        <strain evidence="2">TMW 2.1764</strain>
    </source>
</reference>
<dbReference type="AlphaFoldDB" id="A0A5N6S5F5"/>
<comment type="caution">
    <text evidence="1">The sequence shown here is derived from an EMBL/GenBank/DDBJ whole genome shotgun (WGS) entry which is preliminary data.</text>
</comment>
<gene>
    <name evidence="1" type="ORF">DDE84_04510</name>
</gene>
<dbReference type="EMBL" id="QDAG01000004">
    <property type="protein sequence ID" value="KAE8128730.1"/>
    <property type="molecule type" value="Genomic_DNA"/>
</dbReference>
<dbReference type="RefSeq" id="WP_152580530.1">
    <property type="nucleotide sequence ID" value="NZ_JALCMO010000005.1"/>
</dbReference>
<dbReference type="OrthoDB" id="359029at2"/>
<accession>A0A5N6S5F5</accession>
<dbReference type="Proteomes" id="UP000325415">
    <property type="component" value="Unassembled WGS sequence"/>
</dbReference>
<evidence type="ECO:0000313" key="1">
    <source>
        <dbReference type="EMBL" id="KAE8128730.1"/>
    </source>
</evidence>
<evidence type="ECO:0000313" key="2">
    <source>
        <dbReference type="Proteomes" id="UP000325415"/>
    </source>
</evidence>
<sequence>MAGKRRVRVTCNRRLGVRAPFEVPRIGVCGGLEFYVTLPRVYEVDGIAEPAGSAEANDAIRFSFHVGRGLSVRCPSWLSRFETDSWSVLASGPGGRLVPSPVSRDTFERILAEHARDIGDVERLESDAFGLILADGPDVPHAIQPALY</sequence>
<name>A0A5N6S5F5_9BIFI</name>
<keyword evidence="2" id="KW-1185">Reference proteome</keyword>
<protein>
    <submittedName>
        <fullName evidence="1">Uncharacterized protein</fullName>
    </submittedName>
</protein>
<organism evidence="1 2">
    <name type="scientific">Bifidobacterium tibiigranuli</name>
    <dbReference type="NCBI Taxonomy" id="2172043"/>
    <lineage>
        <taxon>Bacteria</taxon>
        <taxon>Bacillati</taxon>
        <taxon>Actinomycetota</taxon>
        <taxon>Actinomycetes</taxon>
        <taxon>Bifidobacteriales</taxon>
        <taxon>Bifidobacteriaceae</taxon>
        <taxon>Bifidobacterium</taxon>
    </lineage>
</organism>
<proteinExistence type="predicted"/>